<dbReference type="RefSeq" id="WP_188784015.1">
    <property type="nucleotide sequence ID" value="NZ_BMNI01000004.1"/>
</dbReference>
<proteinExistence type="predicted"/>
<reference evidence="2" key="1">
    <citation type="journal article" date="2019" name="Int. J. Syst. Evol. Microbiol.">
        <title>The Global Catalogue of Microorganisms (GCM) 10K type strain sequencing project: providing services to taxonomists for standard genome sequencing and annotation.</title>
        <authorList>
            <consortium name="The Broad Institute Genomics Platform"/>
            <consortium name="The Broad Institute Genome Sequencing Center for Infectious Disease"/>
            <person name="Wu L."/>
            <person name="Ma J."/>
        </authorList>
    </citation>
    <scope>NUCLEOTIDE SEQUENCE [LARGE SCALE GENOMIC DNA]</scope>
    <source>
        <strain evidence="2">CGMCC 4.7371</strain>
    </source>
</reference>
<dbReference type="Proteomes" id="UP000655410">
    <property type="component" value="Unassembled WGS sequence"/>
</dbReference>
<keyword evidence="2" id="KW-1185">Reference proteome</keyword>
<dbReference type="InterPro" id="IPR008557">
    <property type="entry name" value="PhoX"/>
</dbReference>
<dbReference type="SUPFAM" id="SSF63829">
    <property type="entry name" value="Calcium-dependent phosphotriesterase"/>
    <property type="match status" value="1"/>
</dbReference>
<sequence length="693" mass="74043">MTTTGNRRRTLPLLTDGPHGSRSAATCFYKCGNACDHPEPNTSGNTHISSVLQRALGRRAVLGGTGAGLGMLVLGGSLGSAAVAGTAGSGGTGTAAAGGWTPVAPNVRDNLTVPDGFRSRTVMAWGDKVYADAPAFDPHAQTPESAARQFGYNSDYVGVLPINDAQALLVNNHEYTNEELMFPAGVYSPDEIKKIAIQSHGLSVVKLQRVGGPTSGEWRAADPDNRYNRRITGTTPFDLTGPAAGDARLRTTADPSGRRVLGTFNNCSGGTTPWGTVLAGEENFNQYFGASGAKDPRYATSYARYGITGTGDRGWKDVDPRFDLTAEPHEPFRFGWIVEVDPFDPTSTPRKHTMLGRFKHEGANIQIAPNGHAVAYMGDDERGDYLYKFVSADTFDPRDTQAAKLRNLQLLTRGTLYVARLTGDDPRALDAAGSFTPADGVFDGTGEWIPLTSDTTSYVEGWSVADVLIDTRLAADKVAPTRMDRPEDVQPNPVNGRIYASLTNNSKRGSTFAVDEANPLAASYVRDAIGAPLTKESGNRNGYVIELTEAGGDHAGTRFAWTLLLVCGDPESAETWFSGFPKDQVSPISCPDNLAFDSRGNLWIATDGNVLGSNDGLFRCPVDGPSRGRVEQFLTVPLGAETCGPLVTHDDRSVWVAVQHPGEATGSTFDSPASTWPHTHDFPRPGVVVTWKA</sequence>
<dbReference type="PANTHER" id="PTHR35399:SF2">
    <property type="entry name" value="DUF839 DOMAIN-CONTAINING PROTEIN"/>
    <property type="match status" value="1"/>
</dbReference>
<accession>A0ABQ2NCU1</accession>
<protein>
    <submittedName>
        <fullName evidence="1">Phosphatase</fullName>
    </submittedName>
</protein>
<name>A0ABQ2NCU1_9ACTN</name>
<evidence type="ECO:0000313" key="2">
    <source>
        <dbReference type="Proteomes" id="UP000655410"/>
    </source>
</evidence>
<dbReference type="Pfam" id="PF05787">
    <property type="entry name" value="PhoX"/>
    <property type="match status" value="1"/>
</dbReference>
<evidence type="ECO:0000313" key="1">
    <source>
        <dbReference type="EMBL" id="GGO90292.1"/>
    </source>
</evidence>
<dbReference type="InterPro" id="IPR006311">
    <property type="entry name" value="TAT_signal"/>
</dbReference>
<organism evidence="1 2">
    <name type="scientific">Nocardioides phosphati</name>
    <dbReference type="NCBI Taxonomy" id="1867775"/>
    <lineage>
        <taxon>Bacteria</taxon>
        <taxon>Bacillati</taxon>
        <taxon>Actinomycetota</taxon>
        <taxon>Actinomycetes</taxon>
        <taxon>Propionibacteriales</taxon>
        <taxon>Nocardioidaceae</taxon>
        <taxon>Nocardioides</taxon>
    </lineage>
</organism>
<dbReference type="PANTHER" id="PTHR35399">
    <property type="entry name" value="SLR8030 PROTEIN"/>
    <property type="match status" value="1"/>
</dbReference>
<gene>
    <name evidence="1" type="ORF">GCM10011584_21770</name>
</gene>
<dbReference type="PROSITE" id="PS51318">
    <property type="entry name" value="TAT"/>
    <property type="match status" value="1"/>
</dbReference>
<comment type="caution">
    <text evidence="1">The sequence shown here is derived from an EMBL/GenBank/DDBJ whole genome shotgun (WGS) entry which is preliminary data.</text>
</comment>
<dbReference type="EMBL" id="BMNI01000004">
    <property type="protein sequence ID" value="GGO90292.1"/>
    <property type="molecule type" value="Genomic_DNA"/>
</dbReference>